<comment type="cofactor">
    <cofactor evidence="1 7">
        <name>pyridoxal 5'-phosphate</name>
        <dbReference type="ChEBI" id="CHEBI:597326"/>
    </cofactor>
</comment>
<evidence type="ECO:0000313" key="11">
    <source>
        <dbReference type="Proteomes" id="UP000823597"/>
    </source>
</evidence>
<proteinExistence type="inferred from homology"/>
<dbReference type="EMBL" id="JADIME010000025">
    <property type="protein sequence ID" value="MBO8464797.1"/>
    <property type="molecule type" value="Genomic_DNA"/>
</dbReference>
<keyword evidence="5 8" id="KW-0663">Pyridoxal phosphate</keyword>
<dbReference type="PANTHER" id="PTHR43586:SF8">
    <property type="entry name" value="CYSTEINE DESULFURASE 1, CHLOROPLASTIC"/>
    <property type="match status" value="1"/>
</dbReference>
<dbReference type="InterPro" id="IPR015422">
    <property type="entry name" value="PyrdxlP-dep_Trfase_small"/>
</dbReference>
<dbReference type="NCBIfam" id="TIGR01979">
    <property type="entry name" value="sufS"/>
    <property type="match status" value="1"/>
</dbReference>
<dbReference type="PANTHER" id="PTHR43586">
    <property type="entry name" value="CYSTEINE DESULFURASE"/>
    <property type="match status" value="1"/>
</dbReference>
<evidence type="ECO:0000256" key="7">
    <source>
        <dbReference type="RuleBase" id="RU004504"/>
    </source>
</evidence>
<keyword evidence="4 8" id="KW-0808">Transferase</keyword>
<dbReference type="Gene3D" id="3.40.640.10">
    <property type="entry name" value="Type I PLP-dependent aspartate aminotransferase-like (Major domain)"/>
    <property type="match status" value="1"/>
</dbReference>
<evidence type="ECO:0000313" key="10">
    <source>
        <dbReference type="EMBL" id="MBO8464797.1"/>
    </source>
</evidence>
<dbReference type="PIRSF" id="PIRSF005572">
    <property type="entry name" value="NifS"/>
    <property type="match status" value="1"/>
</dbReference>
<dbReference type="InterPro" id="IPR015424">
    <property type="entry name" value="PyrdxlP-dep_Trfase"/>
</dbReference>
<dbReference type="InterPro" id="IPR020578">
    <property type="entry name" value="Aminotrans_V_PyrdxlP_BS"/>
</dbReference>
<dbReference type="InterPro" id="IPR016454">
    <property type="entry name" value="Cysteine_dSase"/>
</dbReference>
<evidence type="ECO:0000256" key="8">
    <source>
        <dbReference type="RuleBase" id="RU004506"/>
    </source>
</evidence>
<evidence type="ECO:0000256" key="5">
    <source>
        <dbReference type="ARBA" id="ARBA00022898"/>
    </source>
</evidence>
<comment type="catalytic activity">
    <reaction evidence="6 8">
        <text>(sulfur carrier)-H + L-cysteine = (sulfur carrier)-SH + L-alanine</text>
        <dbReference type="Rhea" id="RHEA:43892"/>
        <dbReference type="Rhea" id="RHEA-COMP:14737"/>
        <dbReference type="Rhea" id="RHEA-COMP:14739"/>
        <dbReference type="ChEBI" id="CHEBI:29917"/>
        <dbReference type="ChEBI" id="CHEBI:35235"/>
        <dbReference type="ChEBI" id="CHEBI:57972"/>
        <dbReference type="ChEBI" id="CHEBI:64428"/>
        <dbReference type="EC" id="2.8.1.7"/>
    </reaction>
</comment>
<comment type="caution">
    <text evidence="10">The sequence shown here is derived from an EMBL/GenBank/DDBJ whole genome shotgun (WGS) entry which is preliminary data.</text>
</comment>
<dbReference type="InterPro" id="IPR015421">
    <property type="entry name" value="PyrdxlP-dep_Trfase_major"/>
</dbReference>
<evidence type="ECO:0000256" key="3">
    <source>
        <dbReference type="ARBA" id="ARBA00010447"/>
    </source>
</evidence>
<evidence type="ECO:0000256" key="2">
    <source>
        <dbReference type="ARBA" id="ARBA00002824"/>
    </source>
</evidence>
<dbReference type="GO" id="GO:0006534">
    <property type="term" value="P:cysteine metabolic process"/>
    <property type="evidence" value="ECO:0007669"/>
    <property type="project" value="UniProtKB-UniRule"/>
</dbReference>
<evidence type="ECO:0000259" key="9">
    <source>
        <dbReference type="Pfam" id="PF00266"/>
    </source>
</evidence>
<dbReference type="InterPro" id="IPR000192">
    <property type="entry name" value="Aminotrans_V_dom"/>
</dbReference>
<sequence>MFNVNDIRACFPALSGKVYGKPLVYFDNAATSQRPRTVLEAADRLSVVSNANIHRAVHRMADDATQAYEAAREAVRDFIGADSTGEIVFTSGATAAMNLAAFSFCERFVSEGDVIVVSAVEHHSNIVPWQLAAGRKGASLRVIPVNDDGTLDLVDLDRLLDGPVRIVAVAQISNVLGIRNPVEKIVRAAHERSIPVLVDGAQGIVHEKTDVKKLGCDFYAFSGHKIYAATGTGILYGRRELLEEMPPYMGGGEMVGRVTFGKTTYAPLPLKFEAGTPNFIGQATFVPALEFAGKMFAPDAVEHTDNLASYMYDRLVSHPGIKLFGECREGRIPLFSFTVDGVHHEDLALVLDKMGIAVRSGQLCAEPLMDRFGVTGMVRASLLPYNTVEEIDYFMDSLDRAIKMLK</sequence>
<dbReference type="CDD" id="cd06453">
    <property type="entry name" value="SufS_like"/>
    <property type="match status" value="1"/>
</dbReference>
<name>A0A9D9I2T3_9BACT</name>
<dbReference type="Gene3D" id="3.90.1150.10">
    <property type="entry name" value="Aspartate Aminotransferase, domain 1"/>
    <property type="match status" value="1"/>
</dbReference>
<evidence type="ECO:0000256" key="4">
    <source>
        <dbReference type="ARBA" id="ARBA00022679"/>
    </source>
</evidence>
<evidence type="ECO:0000256" key="6">
    <source>
        <dbReference type="ARBA" id="ARBA00050776"/>
    </source>
</evidence>
<comment type="function">
    <text evidence="2 8">Catalyzes the removal of elemental sulfur and selenium atoms from L-cysteine, L-cystine, L-selenocysteine, and L-selenocystine to produce L-alanine.</text>
</comment>
<dbReference type="AlphaFoldDB" id="A0A9D9I2T3"/>
<dbReference type="PROSITE" id="PS00595">
    <property type="entry name" value="AA_TRANSFER_CLASS_5"/>
    <property type="match status" value="1"/>
</dbReference>
<gene>
    <name evidence="10" type="primary">sufS</name>
    <name evidence="10" type="ORF">IAB93_02215</name>
</gene>
<feature type="domain" description="Aminotransferase class V" evidence="9">
    <location>
        <begin position="24"/>
        <end position="394"/>
    </location>
</feature>
<dbReference type="GO" id="GO:0030170">
    <property type="term" value="F:pyridoxal phosphate binding"/>
    <property type="evidence" value="ECO:0007669"/>
    <property type="project" value="UniProtKB-UniRule"/>
</dbReference>
<dbReference type="GO" id="GO:0031071">
    <property type="term" value="F:cysteine desulfurase activity"/>
    <property type="evidence" value="ECO:0007669"/>
    <property type="project" value="UniProtKB-UniRule"/>
</dbReference>
<reference evidence="10" key="2">
    <citation type="journal article" date="2021" name="PeerJ">
        <title>Extensive microbial diversity within the chicken gut microbiome revealed by metagenomics and culture.</title>
        <authorList>
            <person name="Gilroy R."/>
            <person name="Ravi A."/>
            <person name="Getino M."/>
            <person name="Pursley I."/>
            <person name="Horton D.L."/>
            <person name="Alikhan N.F."/>
            <person name="Baker D."/>
            <person name="Gharbi K."/>
            <person name="Hall N."/>
            <person name="Watson M."/>
            <person name="Adriaenssens E.M."/>
            <person name="Foster-Nyarko E."/>
            <person name="Jarju S."/>
            <person name="Secka A."/>
            <person name="Antonio M."/>
            <person name="Oren A."/>
            <person name="Chaudhuri R.R."/>
            <person name="La Ragione R."/>
            <person name="Hildebrand F."/>
            <person name="Pallen M.J."/>
        </authorList>
    </citation>
    <scope>NUCLEOTIDE SEQUENCE</scope>
    <source>
        <strain evidence="10">10037</strain>
    </source>
</reference>
<comment type="similarity">
    <text evidence="3 8">Belongs to the class-V pyridoxal-phosphate-dependent aminotransferase family. Csd subfamily.</text>
</comment>
<dbReference type="InterPro" id="IPR010970">
    <property type="entry name" value="Cys_dSase_SufS"/>
</dbReference>
<dbReference type="EC" id="2.8.1.7" evidence="8"/>
<dbReference type="SUPFAM" id="SSF53383">
    <property type="entry name" value="PLP-dependent transferases"/>
    <property type="match status" value="1"/>
</dbReference>
<protein>
    <recommendedName>
        <fullName evidence="8">Cysteine desulfurase</fullName>
        <ecNumber evidence="8">2.8.1.7</ecNumber>
    </recommendedName>
</protein>
<dbReference type="Proteomes" id="UP000823597">
    <property type="component" value="Unassembled WGS sequence"/>
</dbReference>
<organism evidence="10 11">
    <name type="scientific">Candidatus Merdivivens pullistercoris</name>
    <dbReference type="NCBI Taxonomy" id="2840873"/>
    <lineage>
        <taxon>Bacteria</taxon>
        <taxon>Pseudomonadati</taxon>
        <taxon>Bacteroidota</taxon>
        <taxon>Bacteroidia</taxon>
        <taxon>Bacteroidales</taxon>
        <taxon>Muribaculaceae</taxon>
        <taxon>Muribaculaceae incertae sedis</taxon>
        <taxon>Candidatus Merdivivens</taxon>
    </lineage>
</organism>
<reference evidence="10" key="1">
    <citation type="submission" date="2020-10" db="EMBL/GenBank/DDBJ databases">
        <authorList>
            <person name="Gilroy R."/>
        </authorList>
    </citation>
    <scope>NUCLEOTIDE SEQUENCE</scope>
    <source>
        <strain evidence="10">10037</strain>
    </source>
</reference>
<dbReference type="Pfam" id="PF00266">
    <property type="entry name" value="Aminotran_5"/>
    <property type="match status" value="1"/>
</dbReference>
<evidence type="ECO:0000256" key="1">
    <source>
        <dbReference type="ARBA" id="ARBA00001933"/>
    </source>
</evidence>
<accession>A0A9D9I2T3</accession>